<evidence type="ECO:0000256" key="1">
    <source>
        <dbReference type="SAM" id="MobiDB-lite"/>
    </source>
</evidence>
<evidence type="ECO:0000313" key="3">
    <source>
        <dbReference type="Proteomes" id="UP000031668"/>
    </source>
</evidence>
<keyword evidence="3" id="KW-1185">Reference proteome</keyword>
<evidence type="ECO:0000313" key="2">
    <source>
        <dbReference type="EMBL" id="KII68014.1"/>
    </source>
</evidence>
<name>A0A0C2IRF2_THEKT</name>
<feature type="region of interest" description="Disordered" evidence="1">
    <location>
        <begin position="37"/>
        <end position="67"/>
    </location>
</feature>
<sequence>MNRIPSKSCIPIPDLIPINNKYQDNFGAAFFSPKQINNSEKTQSSNEAKKIGKGCGNSPRVSKQKEWQLKKTPVIDINPLGSKTHEQNPISVTTHTKILEVNEVVEKDEFLNNSLLTNSFQPQQKGKACIK</sequence>
<dbReference type="AlphaFoldDB" id="A0A0C2IRF2"/>
<organism evidence="2 3">
    <name type="scientific">Thelohanellus kitauei</name>
    <name type="common">Myxosporean</name>
    <dbReference type="NCBI Taxonomy" id="669202"/>
    <lineage>
        <taxon>Eukaryota</taxon>
        <taxon>Metazoa</taxon>
        <taxon>Cnidaria</taxon>
        <taxon>Myxozoa</taxon>
        <taxon>Myxosporea</taxon>
        <taxon>Bivalvulida</taxon>
        <taxon>Platysporina</taxon>
        <taxon>Myxobolidae</taxon>
        <taxon>Thelohanellus</taxon>
    </lineage>
</organism>
<dbReference type="EMBL" id="JWZT01002990">
    <property type="protein sequence ID" value="KII68014.1"/>
    <property type="molecule type" value="Genomic_DNA"/>
</dbReference>
<accession>A0A0C2IRF2</accession>
<protein>
    <submittedName>
        <fullName evidence="2">Uncharacterized protein</fullName>
    </submittedName>
</protein>
<feature type="compositionally biased region" description="Polar residues" evidence="1">
    <location>
        <begin position="37"/>
        <end position="46"/>
    </location>
</feature>
<gene>
    <name evidence="2" type="ORF">RF11_02016</name>
</gene>
<comment type="caution">
    <text evidence="2">The sequence shown here is derived from an EMBL/GenBank/DDBJ whole genome shotgun (WGS) entry which is preliminary data.</text>
</comment>
<proteinExistence type="predicted"/>
<reference evidence="2 3" key="1">
    <citation type="journal article" date="2014" name="Genome Biol. Evol.">
        <title>The genome of the myxosporean Thelohanellus kitauei shows adaptations to nutrient acquisition within its fish host.</title>
        <authorList>
            <person name="Yang Y."/>
            <person name="Xiong J."/>
            <person name="Zhou Z."/>
            <person name="Huo F."/>
            <person name="Miao W."/>
            <person name="Ran C."/>
            <person name="Liu Y."/>
            <person name="Zhang J."/>
            <person name="Feng J."/>
            <person name="Wang M."/>
            <person name="Wang M."/>
            <person name="Wang L."/>
            <person name="Yao B."/>
        </authorList>
    </citation>
    <scope>NUCLEOTIDE SEQUENCE [LARGE SCALE GENOMIC DNA]</scope>
    <source>
        <strain evidence="2">Wuqing</strain>
    </source>
</reference>
<dbReference type="Proteomes" id="UP000031668">
    <property type="component" value="Unassembled WGS sequence"/>
</dbReference>